<keyword evidence="2" id="KW-0863">Zinc-finger</keyword>
<organism evidence="4">
    <name type="scientific">Anopheles atroparvus</name>
    <name type="common">European mosquito</name>
    <dbReference type="NCBI Taxonomy" id="41427"/>
    <lineage>
        <taxon>Eukaryota</taxon>
        <taxon>Metazoa</taxon>
        <taxon>Ecdysozoa</taxon>
        <taxon>Arthropoda</taxon>
        <taxon>Hexapoda</taxon>
        <taxon>Insecta</taxon>
        <taxon>Pterygota</taxon>
        <taxon>Neoptera</taxon>
        <taxon>Endopterygota</taxon>
        <taxon>Diptera</taxon>
        <taxon>Nematocera</taxon>
        <taxon>Culicoidea</taxon>
        <taxon>Culicidae</taxon>
        <taxon>Anophelinae</taxon>
        <taxon>Anopheles</taxon>
    </lineage>
</organism>
<keyword evidence="3" id="KW-0862">Zinc</keyword>
<dbReference type="InterPro" id="IPR001965">
    <property type="entry name" value="Znf_PHD"/>
</dbReference>
<keyword evidence="1" id="KW-0479">Metal-binding</keyword>
<name>A0A182JAZ9_ANOAO</name>
<dbReference type="InterPro" id="IPR013083">
    <property type="entry name" value="Znf_RING/FYVE/PHD"/>
</dbReference>
<dbReference type="VEuPathDB" id="VectorBase:AATE014712"/>
<evidence type="ECO:0000256" key="1">
    <source>
        <dbReference type="ARBA" id="ARBA00022723"/>
    </source>
</evidence>
<evidence type="ECO:0000313" key="4">
    <source>
        <dbReference type="EnsemblMetazoa" id="AATE014712-PA.1"/>
    </source>
</evidence>
<sequence length="349" mass="38767">MDVHQGEEVCGVCGKAASDEAVACAKCNSKFHLSCVNEDESVWTSDWDCAACLLRQAATGREENGPPTEPRGSGLAPPLQRSPANPSQPAAHERTPVQRELDNWARRILSAQETPSREAAYPDAVQEVISWMEQRFDALLERMLQSSASFVPSANAATPHTRPSTACFSLAPQQVCPTVRNSDTGGRFDAPVLRELVEQLPWAIKMDWAKHCLTTPLKSLDEFGKFMRTTKNALLHVINPIPRTNERRHVSVHTTPEPSQPPATTAERCLCGEGCDTLSACWDYWQLNVSERWHHVRRLGVCKACLKPHRGRCRETKPCSLNGCEARHHKSLHDDRAAPIRRLSPSSSK</sequence>
<dbReference type="EnsemblMetazoa" id="AATE014712-RA">
    <property type="protein sequence ID" value="AATE014712-PA.1"/>
    <property type="gene ID" value="AATE014712"/>
</dbReference>
<dbReference type="PROSITE" id="PS50016">
    <property type="entry name" value="ZF_PHD_2"/>
    <property type="match status" value="1"/>
</dbReference>
<dbReference type="InterPro" id="IPR011011">
    <property type="entry name" value="Znf_FYVE_PHD"/>
</dbReference>
<reference evidence="4" key="1">
    <citation type="submission" date="2022-08" db="UniProtKB">
        <authorList>
            <consortium name="EnsemblMetazoa"/>
        </authorList>
    </citation>
    <scope>IDENTIFICATION</scope>
    <source>
        <strain evidence="4">EBRO</strain>
    </source>
</reference>
<evidence type="ECO:0000256" key="2">
    <source>
        <dbReference type="ARBA" id="ARBA00022771"/>
    </source>
</evidence>
<dbReference type="InterPro" id="IPR019787">
    <property type="entry name" value="Znf_PHD-finger"/>
</dbReference>
<accession>A0A182JAZ9</accession>
<dbReference type="AlphaFoldDB" id="A0A182JAZ9"/>
<dbReference type="Pfam" id="PF00628">
    <property type="entry name" value="PHD"/>
    <property type="match status" value="1"/>
</dbReference>
<dbReference type="Gene3D" id="3.30.40.10">
    <property type="entry name" value="Zinc/RING finger domain, C3HC4 (zinc finger)"/>
    <property type="match status" value="1"/>
</dbReference>
<dbReference type="InterPro" id="IPR019786">
    <property type="entry name" value="Zinc_finger_PHD-type_CS"/>
</dbReference>
<dbReference type="SMART" id="SM00249">
    <property type="entry name" value="PHD"/>
    <property type="match status" value="1"/>
</dbReference>
<proteinExistence type="predicted"/>
<dbReference type="SUPFAM" id="SSF57903">
    <property type="entry name" value="FYVE/PHD zinc finger"/>
    <property type="match status" value="1"/>
</dbReference>
<evidence type="ECO:0000256" key="3">
    <source>
        <dbReference type="ARBA" id="ARBA00022833"/>
    </source>
</evidence>
<dbReference type="GO" id="GO:0008270">
    <property type="term" value="F:zinc ion binding"/>
    <property type="evidence" value="ECO:0007669"/>
    <property type="project" value="UniProtKB-KW"/>
</dbReference>
<dbReference type="STRING" id="41427.A0A182JAZ9"/>
<protein>
    <submittedName>
        <fullName evidence="4">Uncharacterized protein</fullName>
    </submittedName>
</protein>
<dbReference type="PROSITE" id="PS01359">
    <property type="entry name" value="ZF_PHD_1"/>
    <property type="match status" value="1"/>
</dbReference>